<evidence type="ECO:0000256" key="2">
    <source>
        <dbReference type="SAM" id="Phobius"/>
    </source>
</evidence>
<dbReference type="PANTHER" id="PTHR35280:SF1">
    <property type="entry name" value="F17L21.9"/>
    <property type="match status" value="1"/>
</dbReference>
<keyword evidence="2" id="KW-0812">Transmembrane</keyword>
<sequence>MESIISEEDRKKRRKKELIQETFQQLMERKKQKQKQKGFEAEEEEEEEEDDDEDDDLLISRLLIKLDSVERDSDSIRSFENSHEQEVPEPESEPESASVRNVRKSRTEEAVLNEMAKDLRRMKRQNFITHCLLSVIVVGIAVWQFNEVSFLLAVKEKFSNPCGLSGTRSRDR</sequence>
<dbReference type="EMBL" id="LR862131">
    <property type="protein sequence ID" value="CAD1836624.1"/>
    <property type="molecule type" value="Genomic_DNA"/>
</dbReference>
<dbReference type="AlphaFoldDB" id="A0A6V7Q0D3"/>
<protein>
    <submittedName>
        <fullName evidence="3">Uncharacterized protein</fullName>
    </submittedName>
</protein>
<feature type="compositionally biased region" description="Acidic residues" evidence="1">
    <location>
        <begin position="41"/>
        <end position="55"/>
    </location>
</feature>
<evidence type="ECO:0000256" key="1">
    <source>
        <dbReference type="SAM" id="MobiDB-lite"/>
    </source>
</evidence>
<feature type="region of interest" description="Disordered" evidence="1">
    <location>
        <begin position="71"/>
        <end position="105"/>
    </location>
</feature>
<keyword evidence="2" id="KW-1133">Transmembrane helix</keyword>
<gene>
    <name evidence="3" type="ORF">CB5_LOCUS19835</name>
</gene>
<accession>A0A6V7Q0D3</accession>
<dbReference type="PANTHER" id="PTHR35280">
    <property type="entry name" value="F17L21.9"/>
    <property type="match status" value="1"/>
</dbReference>
<evidence type="ECO:0000313" key="3">
    <source>
        <dbReference type="EMBL" id="CAD1836624.1"/>
    </source>
</evidence>
<keyword evidence="2" id="KW-0472">Membrane</keyword>
<feature type="region of interest" description="Disordered" evidence="1">
    <location>
        <begin position="27"/>
        <end position="55"/>
    </location>
</feature>
<organism evidence="3">
    <name type="scientific">Ananas comosus var. bracteatus</name>
    <name type="common">red pineapple</name>
    <dbReference type="NCBI Taxonomy" id="296719"/>
    <lineage>
        <taxon>Eukaryota</taxon>
        <taxon>Viridiplantae</taxon>
        <taxon>Streptophyta</taxon>
        <taxon>Embryophyta</taxon>
        <taxon>Tracheophyta</taxon>
        <taxon>Spermatophyta</taxon>
        <taxon>Magnoliopsida</taxon>
        <taxon>Liliopsida</taxon>
        <taxon>Poales</taxon>
        <taxon>Bromeliaceae</taxon>
        <taxon>Bromelioideae</taxon>
        <taxon>Ananas</taxon>
    </lineage>
</organism>
<name>A0A6V7Q0D3_ANACO</name>
<feature type="transmembrane region" description="Helical" evidence="2">
    <location>
        <begin position="127"/>
        <end position="145"/>
    </location>
</feature>
<reference evidence="3" key="1">
    <citation type="submission" date="2020-07" db="EMBL/GenBank/DDBJ databases">
        <authorList>
            <person name="Lin J."/>
        </authorList>
    </citation>
    <scope>NUCLEOTIDE SEQUENCE</scope>
</reference>
<proteinExistence type="predicted"/>
<feature type="compositionally biased region" description="Basic and acidic residues" evidence="1">
    <location>
        <begin position="71"/>
        <end position="86"/>
    </location>
</feature>